<keyword evidence="2" id="KW-0012">Acyltransferase</keyword>
<dbReference type="Proteomes" id="UP000620064">
    <property type="component" value="Unassembled WGS sequence"/>
</dbReference>
<dbReference type="RefSeq" id="WP_188617716.1">
    <property type="nucleotide sequence ID" value="NZ_BMLV01000003.1"/>
</dbReference>
<evidence type="ECO:0000256" key="1">
    <source>
        <dbReference type="ARBA" id="ARBA00022679"/>
    </source>
</evidence>
<name>A0ABQ2NLY8_9FLAO</name>
<dbReference type="InterPro" id="IPR016181">
    <property type="entry name" value="Acyl_CoA_acyltransferase"/>
</dbReference>
<dbReference type="Pfam" id="PF13302">
    <property type="entry name" value="Acetyltransf_3"/>
    <property type="match status" value="1"/>
</dbReference>
<feature type="domain" description="N-acetyltransferase" evidence="4">
    <location>
        <begin position="12"/>
        <end position="169"/>
    </location>
</feature>
<evidence type="ECO:0000313" key="6">
    <source>
        <dbReference type="Proteomes" id="UP000620064"/>
    </source>
</evidence>
<keyword evidence="6" id="KW-1185">Reference proteome</keyword>
<keyword evidence="1" id="KW-0808">Transferase</keyword>
<reference evidence="6" key="1">
    <citation type="journal article" date="2019" name="Int. J. Syst. Evol. Microbiol.">
        <title>The Global Catalogue of Microorganisms (GCM) 10K type strain sequencing project: providing services to taxonomists for standard genome sequencing and annotation.</title>
        <authorList>
            <consortium name="The Broad Institute Genomics Platform"/>
            <consortium name="The Broad Institute Genome Sequencing Center for Infectious Disease"/>
            <person name="Wu L."/>
            <person name="Ma J."/>
        </authorList>
    </citation>
    <scope>NUCLEOTIDE SEQUENCE [LARGE SCALE GENOMIC DNA]</scope>
    <source>
        <strain evidence="6">CGMCC 1.7656</strain>
    </source>
</reference>
<organism evidence="5 6">
    <name type="scientific">Cloacibacterium rupense</name>
    <dbReference type="NCBI Taxonomy" id="517423"/>
    <lineage>
        <taxon>Bacteria</taxon>
        <taxon>Pseudomonadati</taxon>
        <taxon>Bacteroidota</taxon>
        <taxon>Flavobacteriia</taxon>
        <taxon>Flavobacteriales</taxon>
        <taxon>Weeksellaceae</taxon>
    </lineage>
</organism>
<comment type="caution">
    <text evidence="5">The sequence shown here is derived from an EMBL/GenBank/DDBJ whole genome shotgun (WGS) entry which is preliminary data.</text>
</comment>
<gene>
    <name evidence="5" type="ORF">GCM10010992_17350</name>
</gene>
<dbReference type="PROSITE" id="PS51186">
    <property type="entry name" value="GNAT"/>
    <property type="match status" value="1"/>
</dbReference>
<evidence type="ECO:0000313" key="5">
    <source>
        <dbReference type="EMBL" id="GGP04530.1"/>
    </source>
</evidence>
<evidence type="ECO:0000259" key="4">
    <source>
        <dbReference type="PROSITE" id="PS51186"/>
    </source>
</evidence>
<dbReference type="InterPro" id="IPR051531">
    <property type="entry name" value="N-acetyltransferase"/>
</dbReference>
<evidence type="ECO:0000256" key="2">
    <source>
        <dbReference type="ARBA" id="ARBA00023315"/>
    </source>
</evidence>
<sequence>MNKFPILSTARLILSQPTVADTEDVILQMNSTSEISENTLTLPFPYHKQHADYWFQMAGYSFKKNEAYIFGIREKENLKLIGAVGLHLDVANNKAEVGYWLGKSFWNRGYVSEALQEVLKFGFEELKLNKIYASHFHHNPASGKVLEKNGFVFEAELKQEILKNGKYLDLIRYSVFNTIR</sequence>
<dbReference type="PANTHER" id="PTHR43792:SF8">
    <property type="entry name" value="[RIBOSOMAL PROTEIN US5]-ALANINE N-ACETYLTRANSFERASE"/>
    <property type="match status" value="1"/>
</dbReference>
<dbReference type="SUPFAM" id="SSF55729">
    <property type="entry name" value="Acyl-CoA N-acyltransferases (Nat)"/>
    <property type="match status" value="1"/>
</dbReference>
<comment type="similarity">
    <text evidence="3">Belongs to the acetyltransferase family. RimJ subfamily.</text>
</comment>
<evidence type="ECO:0000256" key="3">
    <source>
        <dbReference type="ARBA" id="ARBA00038502"/>
    </source>
</evidence>
<protein>
    <submittedName>
        <fullName evidence="5">N-acetyltransferase</fullName>
    </submittedName>
</protein>
<dbReference type="Gene3D" id="3.40.630.30">
    <property type="match status" value="1"/>
</dbReference>
<proteinExistence type="inferred from homology"/>
<dbReference type="PANTHER" id="PTHR43792">
    <property type="entry name" value="GNAT FAMILY, PUTATIVE (AFU_ORTHOLOGUE AFUA_3G00765)-RELATED-RELATED"/>
    <property type="match status" value="1"/>
</dbReference>
<dbReference type="InterPro" id="IPR000182">
    <property type="entry name" value="GNAT_dom"/>
</dbReference>
<dbReference type="EMBL" id="BMLV01000003">
    <property type="protein sequence ID" value="GGP04530.1"/>
    <property type="molecule type" value="Genomic_DNA"/>
</dbReference>
<accession>A0ABQ2NLY8</accession>